<evidence type="ECO:0000313" key="3">
    <source>
        <dbReference type="Proteomes" id="UP000076842"/>
    </source>
</evidence>
<dbReference type="InterPro" id="IPR007111">
    <property type="entry name" value="NACHT_NTPase"/>
</dbReference>
<dbReference type="EMBL" id="KV424076">
    <property type="protein sequence ID" value="KZT52169.1"/>
    <property type="molecule type" value="Genomic_DNA"/>
</dbReference>
<dbReference type="SUPFAM" id="SSF52540">
    <property type="entry name" value="P-loop containing nucleoside triphosphate hydrolases"/>
    <property type="match status" value="1"/>
</dbReference>
<evidence type="ECO:0000259" key="1">
    <source>
        <dbReference type="Pfam" id="PF05729"/>
    </source>
</evidence>
<proteinExistence type="predicted"/>
<accession>A0A165D6H8</accession>
<dbReference type="Gene3D" id="3.40.50.300">
    <property type="entry name" value="P-loop containing nucleotide triphosphate hydrolases"/>
    <property type="match status" value="1"/>
</dbReference>
<dbReference type="InterPro" id="IPR027417">
    <property type="entry name" value="P-loop_NTPase"/>
</dbReference>
<keyword evidence="3" id="KW-1185">Reference proteome</keyword>
<name>A0A165D6H8_9BASI</name>
<sequence>MRSLWGTALSKRKVAELKKRIVEEAFPRLVRACQAIVGILDIVDETEKERARLKATLKFITERWMDWQKIVEKHADTANSGKGRFLDRVAESLDELSMQLEITHQALGWDVPTAANLSSSMSAVAIQKGLDNDRVAQLDKALSTALSRFEGREKLPVGSTSTDAVNLKPGRLLPLPPQVLVGRDSVIESFTSSLVNGEKPAAVIFLGAGGIGKTAAALAVLHSESVQRKFGGRRFFLPCHDECRPVTPTAIIAALASQLGFLHSERKGMFNEVTRFLRSTGGPNLLVLDGFELVWDTDSKLVIEELLRSIMAFSPTSLLVTMRGSDFPAGIQWETPRLSHLEPLSRPDSRILYLSMNAIEDPQLDTLLEAMDGWPLAIELIALAGNGMLTPTQLLQRYTLLKTKLLNRHPPTHATSVELSIEMSLNSGVVQRQPMAQVLLVLLSKFPSGTLIHLLETIFRRMGGEVYLAEEALRKVSLIYLRGSRLHILAPIRLYLSNTQANPDHWTNVQQHYLSASLYKPLPSEEGYFPQGCDPLRSTSSGNSVVEKRTTTKVYLDLGYSP</sequence>
<protein>
    <recommendedName>
        <fullName evidence="1">NACHT domain-containing protein</fullName>
    </recommendedName>
</protein>
<evidence type="ECO:0000313" key="2">
    <source>
        <dbReference type="EMBL" id="KZT52169.1"/>
    </source>
</evidence>
<reference evidence="2 3" key="1">
    <citation type="journal article" date="2016" name="Mol. Biol. Evol.">
        <title>Comparative Genomics of Early-Diverging Mushroom-Forming Fungi Provides Insights into the Origins of Lignocellulose Decay Capabilities.</title>
        <authorList>
            <person name="Nagy L.G."/>
            <person name="Riley R."/>
            <person name="Tritt A."/>
            <person name="Adam C."/>
            <person name="Daum C."/>
            <person name="Floudas D."/>
            <person name="Sun H."/>
            <person name="Yadav J.S."/>
            <person name="Pangilinan J."/>
            <person name="Larsson K.H."/>
            <person name="Matsuura K."/>
            <person name="Barry K."/>
            <person name="Labutti K."/>
            <person name="Kuo R."/>
            <person name="Ohm R.A."/>
            <person name="Bhattacharya S.S."/>
            <person name="Shirouzu T."/>
            <person name="Yoshinaga Y."/>
            <person name="Martin F.M."/>
            <person name="Grigoriev I.V."/>
            <person name="Hibbett D.S."/>
        </authorList>
    </citation>
    <scope>NUCLEOTIDE SEQUENCE [LARGE SCALE GENOMIC DNA]</scope>
    <source>
        <strain evidence="2 3">HHB12733</strain>
    </source>
</reference>
<dbReference type="OrthoDB" id="1534087at2759"/>
<dbReference type="Proteomes" id="UP000076842">
    <property type="component" value="Unassembled WGS sequence"/>
</dbReference>
<dbReference type="AlphaFoldDB" id="A0A165D6H8"/>
<feature type="domain" description="NACHT" evidence="1">
    <location>
        <begin position="203"/>
        <end position="350"/>
    </location>
</feature>
<organism evidence="2 3">
    <name type="scientific">Calocera cornea HHB12733</name>
    <dbReference type="NCBI Taxonomy" id="1353952"/>
    <lineage>
        <taxon>Eukaryota</taxon>
        <taxon>Fungi</taxon>
        <taxon>Dikarya</taxon>
        <taxon>Basidiomycota</taxon>
        <taxon>Agaricomycotina</taxon>
        <taxon>Dacrymycetes</taxon>
        <taxon>Dacrymycetales</taxon>
        <taxon>Dacrymycetaceae</taxon>
        <taxon>Calocera</taxon>
    </lineage>
</organism>
<dbReference type="Pfam" id="PF05729">
    <property type="entry name" value="NACHT"/>
    <property type="match status" value="1"/>
</dbReference>
<dbReference type="InParanoid" id="A0A165D6H8"/>
<gene>
    <name evidence="2" type="ORF">CALCODRAFT_558224</name>
</gene>